<sequence length="137" mass="15178">MASGRFVAYFRVSTQEQGRSGLGLDAQRDAVIRHLNGGDWTLDAEFVEIESGKRSDRPKLVYAIKLCRKTKATLVIAKLDRLWHDCHFISGLMKAGVDFIAVDNPNANPFHIHVLAAVAEHERAMNSARTKGRTGSC</sequence>
<dbReference type="CDD" id="cd00338">
    <property type="entry name" value="Ser_Recombinase"/>
    <property type="match status" value="1"/>
</dbReference>
<dbReference type="PANTHER" id="PTHR30461">
    <property type="entry name" value="DNA-INVERTASE FROM LAMBDOID PROPHAGE"/>
    <property type="match status" value="1"/>
</dbReference>
<dbReference type="Proteomes" id="UP000603912">
    <property type="component" value="Unassembled WGS sequence"/>
</dbReference>
<dbReference type="Gene3D" id="3.40.50.1390">
    <property type="entry name" value="Resolvase, N-terminal catalytic domain"/>
    <property type="match status" value="1"/>
</dbReference>
<comment type="caution">
    <text evidence="4">The sequence shown here is derived from an EMBL/GenBank/DDBJ whole genome shotgun (WGS) entry which is preliminary data.</text>
</comment>
<keyword evidence="2" id="KW-0233">DNA recombination</keyword>
<dbReference type="InterPro" id="IPR036162">
    <property type="entry name" value="Resolvase-like_N_sf"/>
</dbReference>
<name>A0A917MH73_9HYPH</name>
<organism evidence="4 5">
    <name type="scientific">Alsobacter metallidurans</name>
    <dbReference type="NCBI Taxonomy" id="340221"/>
    <lineage>
        <taxon>Bacteria</taxon>
        <taxon>Pseudomonadati</taxon>
        <taxon>Pseudomonadota</taxon>
        <taxon>Alphaproteobacteria</taxon>
        <taxon>Hyphomicrobiales</taxon>
        <taxon>Alsobacteraceae</taxon>
        <taxon>Alsobacter</taxon>
    </lineage>
</organism>
<dbReference type="InterPro" id="IPR050639">
    <property type="entry name" value="SSR_resolvase"/>
</dbReference>
<dbReference type="SMART" id="SM00857">
    <property type="entry name" value="Resolvase"/>
    <property type="match status" value="1"/>
</dbReference>
<dbReference type="GO" id="GO:0000150">
    <property type="term" value="F:DNA strand exchange activity"/>
    <property type="evidence" value="ECO:0007669"/>
    <property type="project" value="InterPro"/>
</dbReference>
<accession>A0A917MH73</accession>
<dbReference type="SUPFAM" id="SSF53041">
    <property type="entry name" value="Resolvase-like"/>
    <property type="match status" value="1"/>
</dbReference>
<evidence type="ECO:0000256" key="2">
    <source>
        <dbReference type="ARBA" id="ARBA00023172"/>
    </source>
</evidence>
<dbReference type="InterPro" id="IPR006119">
    <property type="entry name" value="Resolv_N"/>
</dbReference>
<dbReference type="AlphaFoldDB" id="A0A917MH73"/>
<reference evidence="4" key="2">
    <citation type="submission" date="2020-09" db="EMBL/GenBank/DDBJ databases">
        <authorList>
            <person name="Sun Q."/>
            <person name="Zhou Y."/>
        </authorList>
    </citation>
    <scope>NUCLEOTIDE SEQUENCE</scope>
    <source>
        <strain evidence="4">CGMCC 1.12214</strain>
    </source>
</reference>
<dbReference type="Pfam" id="PF00239">
    <property type="entry name" value="Resolvase"/>
    <property type="match status" value="1"/>
</dbReference>
<gene>
    <name evidence="4" type="ORF">GCM10007036_14910</name>
</gene>
<protein>
    <recommendedName>
        <fullName evidence="3">Resolvase/invertase-type recombinase catalytic domain-containing protein</fullName>
    </recommendedName>
</protein>
<reference evidence="4" key="1">
    <citation type="journal article" date="2014" name="Int. J. Syst. Evol. Microbiol.">
        <title>Complete genome sequence of Corynebacterium casei LMG S-19264T (=DSM 44701T), isolated from a smear-ripened cheese.</title>
        <authorList>
            <consortium name="US DOE Joint Genome Institute (JGI-PGF)"/>
            <person name="Walter F."/>
            <person name="Albersmeier A."/>
            <person name="Kalinowski J."/>
            <person name="Ruckert C."/>
        </authorList>
    </citation>
    <scope>NUCLEOTIDE SEQUENCE</scope>
    <source>
        <strain evidence="4">CGMCC 1.12214</strain>
    </source>
</reference>
<dbReference type="RefSeq" id="WP_308469356.1">
    <property type="nucleotide sequence ID" value="NZ_BMES01000001.1"/>
</dbReference>
<evidence type="ECO:0000259" key="3">
    <source>
        <dbReference type="SMART" id="SM00857"/>
    </source>
</evidence>
<dbReference type="PANTHER" id="PTHR30461:SF2">
    <property type="entry name" value="SERINE RECOMBINASE PINE-RELATED"/>
    <property type="match status" value="1"/>
</dbReference>
<dbReference type="GO" id="GO:0003677">
    <property type="term" value="F:DNA binding"/>
    <property type="evidence" value="ECO:0007669"/>
    <property type="project" value="UniProtKB-KW"/>
</dbReference>
<evidence type="ECO:0000313" key="5">
    <source>
        <dbReference type="Proteomes" id="UP000603912"/>
    </source>
</evidence>
<evidence type="ECO:0000256" key="1">
    <source>
        <dbReference type="ARBA" id="ARBA00023125"/>
    </source>
</evidence>
<feature type="domain" description="Resolvase/invertase-type recombinase catalytic" evidence="3">
    <location>
        <begin position="6"/>
        <end position="134"/>
    </location>
</feature>
<dbReference type="EMBL" id="BMES01000001">
    <property type="protein sequence ID" value="GGH15129.1"/>
    <property type="molecule type" value="Genomic_DNA"/>
</dbReference>
<keyword evidence="5" id="KW-1185">Reference proteome</keyword>
<evidence type="ECO:0000313" key="4">
    <source>
        <dbReference type="EMBL" id="GGH15129.1"/>
    </source>
</evidence>
<proteinExistence type="predicted"/>
<keyword evidence="1" id="KW-0238">DNA-binding</keyword>